<dbReference type="InterPro" id="IPR036390">
    <property type="entry name" value="WH_DNA-bd_sf"/>
</dbReference>
<feature type="domain" description="HTH crp-type" evidence="5">
    <location>
        <begin position="132"/>
        <end position="204"/>
    </location>
</feature>
<keyword evidence="3" id="KW-0804">Transcription</keyword>
<evidence type="ECO:0000259" key="4">
    <source>
        <dbReference type="PROSITE" id="PS50042"/>
    </source>
</evidence>
<dbReference type="SUPFAM" id="SSF51206">
    <property type="entry name" value="cAMP-binding domain-like"/>
    <property type="match status" value="1"/>
</dbReference>
<feature type="domain" description="Cyclic nucleotide-binding" evidence="4">
    <location>
        <begin position="17"/>
        <end position="101"/>
    </location>
</feature>
<gene>
    <name evidence="6" type="ORF">GCM10010470_57030</name>
</gene>
<organism evidence="6 7">
    <name type="scientific">Saccharopolyspora taberi</name>
    <dbReference type="NCBI Taxonomy" id="60895"/>
    <lineage>
        <taxon>Bacteria</taxon>
        <taxon>Bacillati</taxon>
        <taxon>Actinomycetota</taxon>
        <taxon>Actinomycetes</taxon>
        <taxon>Pseudonocardiales</taxon>
        <taxon>Pseudonocardiaceae</taxon>
        <taxon>Saccharopolyspora</taxon>
    </lineage>
</organism>
<sequence length="212" mass="23072">MGSADKGRAALRAIGRPVSFRRSERLIALGDRSEDVVLLLGGLVKAVLSDHRGSVTVTGLFGAGDVVGEVGVLRRCARTADIVGLRPGTAVRVPAADFLRLQEQDRDVRVLLDEAAWKRQRYADDRQLSQTRGLPARVAMFLLGWAKEHGEQRPDGLHMSGLSQRDIAEGVCAAAQSVETVLQELRRDSLLETGRLRYRLPDPAAIESKISG</sequence>
<keyword evidence="7" id="KW-1185">Reference proteome</keyword>
<accession>A0ABN3VMN7</accession>
<evidence type="ECO:0000256" key="1">
    <source>
        <dbReference type="ARBA" id="ARBA00023015"/>
    </source>
</evidence>
<dbReference type="InterPro" id="IPR036388">
    <property type="entry name" value="WH-like_DNA-bd_sf"/>
</dbReference>
<reference evidence="6 7" key="1">
    <citation type="journal article" date="2019" name="Int. J. Syst. Evol. Microbiol.">
        <title>The Global Catalogue of Microorganisms (GCM) 10K type strain sequencing project: providing services to taxonomists for standard genome sequencing and annotation.</title>
        <authorList>
            <consortium name="The Broad Institute Genomics Platform"/>
            <consortium name="The Broad Institute Genome Sequencing Center for Infectious Disease"/>
            <person name="Wu L."/>
            <person name="Ma J."/>
        </authorList>
    </citation>
    <scope>NUCLEOTIDE SEQUENCE [LARGE SCALE GENOMIC DNA]</scope>
    <source>
        <strain evidence="6 7">JCM 9383</strain>
    </source>
</reference>
<dbReference type="SUPFAM" id="SSF46785">
    <property type="entry name" value="Winged helix' DNA-binding domain"/>
    <property type="match status" value="1"/>
</dbReference>
<evidence type="ECO:0000256" key="2">
    <source>
        <dbReference type="ARBA" id="ARBA00023125"/>
    </source>
</evidence>
<dbReference type="Gene3D" id="1.10.10.10">
    <property type="entry name" value="Winged helix-like DNA-binding domain superfamily/Winged helix DNA-binding domain"/>
    <property type="match status" value="1"/>
</dbReference>
<dbReference type="CDD" id="cd00038">
    <property type="entry name" value="CAP_ED"/>
    <property type="match status" value="1"/>
</dbReference>
<protein>
    <submittedName>
        <fullName evidence="6">Crp/Fnr family transcriptional regulator</fullName>
    </submittedName>
</protein>
<comment type="caution">
    <text evidence="6">The sequence shown here is derived from an EMBL/GenBank/DDBJ whole genome shotgun (WGS) entry which is preliminary data.</text>
</comment>
<evidence type="ECO:0000259" key="5">
    <source>
        <dbReference type="PROSITE" id="PS51063"/>
    </source>
</evidence>
<dbReference type="Pfam" id="PF00027">
    <property type="entry name" value="cNMP_binding"/>
    <property type="match status" value="1"/>
</dbReference>
<evidence type="ECO:0000256" key="3">
    <source>
        <dbReference type="ARBA" id="ARBA00023163"/>
    </source>
</evidence>
<dbReference type="PROSITE" id="PS51063">
    <property type="entry name" value="HTH_CRP_2"/>
    <property type="match status" value="1"/>
</dbReference>
<proteinExistence type="predicted"/>
<keyword evidence="1" id="KW-0805">Transcription regulation</keyword>
<dbReference type="InterPro" id="IPR000595">
    <property type="entry name" value="cNMP-bd_dom"/>
</dbReference>
<dbReference type="Gene3D" id="2.60.120.10">
    <property type="entry name" value="Jelly Rolls"/>
    <property type="match status" value="1"/>
</dbReference>
<keyword evidence="2" id="KW-0238">DNA-binding</keyword>
<name>A0ABN3VMN7_9PSEU</name>
<dbReference type="EMBL" id="BAAAUX010000027">
    <property type="protein sequence ID" value="GAA2814159.1"/>
    <property type="molecule type" value="Genomic_DNA"/>
</dbReference>
<dbReference type="InterPro" id="IPR012318">
    <property type="entry name" value="HTH_CRP"/>
</dbReference>
<dbReference type="PROSITE" id="PS50042">
    <property type="entry name" value="CNMP_BINDING_3"/>
    <property type="match status" value="1"/>
</dbReference>
<dbReference type="RefSeq" id="WP_344684959.1">
    <property type="nucleotide sequence ID" value="NZ_BAAAUX010000027.1"/>
</dbReference>
<dbReference type="InterPro" id="IPR014710">
    <property type="entry name" value="RmlC-like_jellyroll"/>
</dbReference>
<dbReference type="Proteomes" id="UP001500979">
    <property type="component" value="Unassembled WGS sequence"/>
</dbReference>
<dbReference type="Pfam" id="PF13545">
    <property type="entry name" value="HTH_Crp_2"/>
    <property type="match status" value="1"/>
</dbReference>
<evidence type="ECO:0000313" key="6">
    <source>
        <dbReference type="EMBL" id="GAA2814159.1"/>
    </source>
</evidence>
<dbReference type="InterPro" id="IPR018490">
    <property type="entry name" value="cNMP-bd_dom_sf"/>
</dbReference>
<evidence type="ECO:0000313" key="7">
    <source>
        <dbReference type="Proteomes" id="UP001500979"/>
    </source>
</evidence>